<dbReference type="SUPFAM" id="SSF55804">
    <property type="entry name" value="Phoshotransferase/anion transport protein"/>
    <property type="match status" value="1"/>
</dbReference>
<dbReference type="GO" id="GO:0030295">
    <property type="term" value="F:protein kinase activator activity"/>
    <property type="evidence" value="ECO:0007669"/>
    <property type="project" value="TreeGrafter"/>
</dbReference>
<dbReference type="AlphaFoldDB" id="A0A1T0AT92"/>
<dbReference type="InterPro" id="IPR002178">
    <property type="entry name" value="PTS_EIIA_type-2_dom"/>
</dbReference>
<evidence type="ECO:0000259" key="1">
    <source>
        <dbReference type="PROSITE" id="PS51094"/>
    </source>
</evidence>
<reference evidence="2 3" key="1">
    <citation type="submission" date="2017-02" db="EMBL/GenBank/DDBJ databases">
        <title>Draft genome sequence of Haemophilus paracuniculus CCUG 43573 type strain.</title>
        <authorList>
            <person name="Engstrom-Jakobsson H."/>
            <person name="Salva-Serra F."/>
            <person name="Thorell K."/>
            <person name="Gonzales-Siles L."/>
            <person name="Karlsson R."/>
            <person name="Boulund F."/>
            <person name="Engstrand L."/>
            <person name="Kristiansson E."/>
            <person name="Moore E."/>
        </authorList>
    </citation>
    <scope>NUCLEOTIDE SEQUENCE [LARGE SCALE GENOMIC DNA]</scope>
    <source>
        <strain evidence="2 3">CCUG 43573</strain>
    </source>
</reference>
<dbReference type="STRING" id="734.B0187_04735"/>
<evidence type="ECO:0000313" key="2">
    <source>
        <dbReference type="EMBL" id="OOR99623.1"/>
    </source>
</evidence>
<dbReference type="Gene3D" id="3.40.930.10">
    <property type="entry name" value="Mannitol-specific EII, Chain A"/>
    <property type="match status" value="1"/>
</dbReference>
<dbReference type="CDD" id="cd00211">
    <property type="entry name" value="PTS_IIA_fru"/>
    <property type="match status" value="1"/>
</dbReference>
<gene>
    <name evidence="2" type="ORF">B0187_04735</name>
</gene>
<proteinExistence type="predicted"/>
<dbReference type="OrthoDB" id="95460at2"/>
<dbReference type="Proteomes" id="UP000190867">
    <property type="component" value="Unassembled WGS sequence"/>
</dbReference>
<comment type="caution">
    <text evidence="2">The sequence shown here is derived from an EMBL/GenBank/DDBJ whole genome shotgun (WGS) entry which is preliminary data.</text>
</comment>
<name>A0A1T0AT92_9PAST</name>
<keyword evidence="3" id="KW-1185">Reference proteome</keyword>
<dbReference type="InterPro" id="IPR016152">
    <property type="entry name" value="PTrfase/Anion_transptr"/>
</dbReference>
<dbReference type="InterPro" id="IPR051541">
    <property type="entry name" value="PTS_SugarTrans_NitroReg"/>
</dbReference>
<dbReference type="PANTHER" id="PTHR47738">
    <property type="entry name" value="PTS SYSTEM FRUCTOSE-LIKE EIIA COMPONENT-RELATED"/>
    <property type="match status" value="1"/>
</dbReference>
<dbReference type="PANTHER" id="PTHR47738:SF1">
    <property type="entry name" value="NITROGEN REGULATORY PROTEIN"/>
    <property type="match status" value="1"/>
</dbReference>
<sequence>MKLTQFLVPENIRHGVVVSSKKRALELAGKMIAEFLNNQTACEQGICPVECFGNLFKREKLGSTSLNHGVALPHAKLPLNEHIQLEQPVAVFLQLETPIDFESADHKEVDLIYAVMFPEGSCAIYKDCLPQFAQKLSDKSLLKRLRNAENAEEIWQLLEYADRQVEESENDSNSEHK</sequence>
<protein>
    <submittedName>
        <fullName evidence="2">PTS sugar transporter subunit IIA</fullName>
    </submittedName>
</protein>
<accession>A0A1T0AT92</accession>
<dbReference type="Pfam" id="PF00359">
    <property type="entry name" value="PTS_EIIA_2"/>
    <property type="match status" value="1"/>
</dbReference>
<dbReference type="EMBL" id="MUYA01000005">
    <property type="protein sequence ID" value="OOR99623.1"/>
    <property type="molecule type" value="Genomic_DNA"/>
</dbReference>
<evidence type="ECO:0000313" key="3">
    <source>
        <dbReference type="Proteomes" id="UP000190867"/>
    </source>
</evidence>
<dbReference type="PROSITE" id="PS51094">
    <property type="entry name" value="PTS_EIIA_TYPE_2"/>
    <property type="match status" value="1"/>
</dbReference>
<dbReference type="RefSeq" id="WP_078236719.1">
    <property type="nucleotide sequence ID" value="NZ_MUYA01000005.1"/>
</dbReference>
<feature type="domain" description="PTS EIIA type-2" evidence="1">
    <location>
        <begin position="5"/>
        <end position="161"/>
    </location>
</feature>
<keyword evidence="2" id="KW-0813">Transport</keyword>
<organism evidence="2 3">
    <name type="scientific">Haemophilus paracuniculus</name>
    <dbReference type="NCBI Taxonomy" id="734"/>
    <lineage>
        <taxon>Bacteria</taxon>
        <taxon>Pseudomonadati</taxon>
        <taxon>Pseudomonadota</taxon>
        <taxon>Gammaproteobacteria</taxon>
        <taxon>Pasteurellales</taxon>
        <taxon>Pasteurellaceae</taxon>
        <taxon>Haemophilus</taxon>
    </lineage>
</organism>
<keyword evidence="2" id="KW-0762">Sugar transport</keyword>